<keyword evidence="6" id="KW-1185">Reference proteome</keyword>
<evidence type="ECO:0000313" key="6">
    <source>
        <dbReference type="Proteomes" id="UP000636800"/>
    </source>
</evidence>
<evidence type="ECO:0000313" key="5">
    <source>
        <dbReference type="EMBL" id="KAG0495952.1"/>
    </source>
</evidence>
<dbReference type="EMBL" id="JADCNL010000001">
    <property type="protein sequence ID" value="KAG0495952.1"/>
    <property type="molecule type" value="Genomic_DNA"/>
</dbReference>
<proteinExistence type="predicted"/>
<name>A0A835VEL2_VANPL</name>
<dbReference type="InterPro" id="IPR057748">
    <property type="entry name" value="NFRKB_WH_2"/>
</dbReference>
<dbReference type="InterPro" id="IPR024867">
    <property type="entry name" value="NFRKB"/>
</dbReference>
<dbReference type="Proteomes" id="UP000636800">
    <property type="component" value="Chromosome 1"/>
</dbReference>
<accession>A0A835VEL2</accession>
<evidence type="ECO:0000256" key="3">
    <source>
        <dbReference type="SAM" id="MobiDB-lite"/>
    </source>
</evidence>
<dbReference type="InterPro" id="IPR044867">
    <property type="entry name" value="DEUBAD_dom"/>
</dbReference>
<reference evidence="5 6" key="1">
    <citation type="journal article" date="2020" name="Nat. Food">
        <title>A phased Vanilla planifolia genome enables genetic improvement of flavour and production.</title>
        <authorList>
            <person name="Hasing T."/>
            <person name="Tang H."/>
            <person name="Brym M."/>
            <person name="Khazi F."/>
            <person name="Huang T."/>
            <person name="Chambers A.H."/>
        </authorList>
    </citation>
    <scope>NUCLEOTIDE SEQUENCE [LARGE SCALE GENOMIC DNA]</scope>
    <source>
        <tissue evidence="5">Leaf</tissue>
    </source>
</reference>
<evidence type="ECO:0000256" key="2">
    <source>
        <dbReference type="ARBA" id="ARBA00023242"/>
    </source>
</evidence>
<feature type="region of interest" description="Disordered" evidence="3">
    <location>
        <begin position="1166"/>
        <end position="1190"/>
    </location>
</feature>
<dbReference type="OrthoDB" id="1870062at2759"/>
<feature type="region of interest" description="Disordered" evidence="3">
    <location>
        <begin position="557"/>
        <end position="582"/>
    </location>
</feature>
<feature type="compositionally biased region" description="Basic and acidic residues" evidence="3">
    <location>
        <begin position="12"/>
        <end position="24"/>
    </location>
</feature>
<protein>
    <recommendedName>
        <fullName evidence="4">DEUBAD domain-containing protein</fullName>
    </recommendedName>
</protein>
<dbReference type="PANTHER" id="PTHR13052">
    <property type="entry name" value="NFRKB-RELATED"/>
    <property type="match status" value="1"/>
</dbReference>
<dbReference type="CDD" id="cd21865">
    <property type="entry name" value="DEUBAD_NFRKB"/>
    <property type="match status" value="1"/>
</dbReference>
<comment type="caution">
    <text evidence="5">The sequence shown here is derived from an EMBL/GenBank/DDBJ whole genome shotgun (WGS) entry which is preliminary data.</text>
</comment>
<organism evidence="5 6">
    <name type="scientific">Vanilla planifolia</name>
    <name type="common">Vanilla</name>
    <dbReference type="NCBI Taxonomy" id="51239"/>
    <lineage>
        <taxon>Eukaryota</taxon>
        <taxon>Viridiplantae</taxon>
        <taxon>Streptophyta</taxon>
        <taxon>Embryophyta</taxon>
        <taxon>Tracheophyta</taxon>
        <taxon>Spermatophyta</taxon>
        <taxon>Magnoliopsida</taxon>
        <taxon>Liliopsida</taxon>
        <taxon>Asparagales</taxon>
        <taxon>Orchidaceae</taxon>
        <taxon>Vanilloideae</taxon>
        <taxon>Vanilleae</taxon>
        <taxon>Vanilla</taxon>
    </lineage>
</organism>
<evidence type="ECO:0000256" key="1">
    <source>
        <dbReference type="ARBA" id="ARBA00004123"/>
    </source>
</evidence>
<feature type="region of interest" description="Disordered" evidence="3">
    <location>
        <begin position="1"/>
        <end position="58"/>
    </location>
</feature>
<dbReference type="PROSITE" id="PS51916">
    <property type="entry name" value="DEUBAD"/>
    <property type="match status" value="1"/>
</dbReference>
<gene>
    <name evidence="5" type="ORF">HPP92_000643</name>
</gene>
<feature type="domain" description="DEUBAD" evidence="4">
    <location>
        <begin position="80"/>
        <end position="193"/>
    </location>
</feature>
<dbReference type="Pfam" id="PF25793">
    <property type="entry name" value="WHD_2nd_NFRKB"/>
    <property type="match status" value="1"/>
</dbReference>
<dbReference type="GO" id="GO:0031011">
    <property type="term" value="C:Ino80 complex"/>
    <property type="evidence" value="ECO:0007669"/>
    <property type="project" value="InterPro"/>
</dbReference>
<evidence type="ECO:0000259" key="4">
    <source>
        <dbReference type="PROSITE" id="PS51916"/>
    </source>
</evidence>
<comment type="subcellular location">
    <subcellularLocation>
        <location evidence="1">Nucleus</location>
    </subcellularLocation>
</comment>
<dbReference type="PANTHER" id="PTHR13052:SF0">
    <property type="entry name" value="DNA-BINDING PROTEIN-LIKE"/>
    <property type="match status" value="1"/>
</dbReference>
<sequence>MAIVRNSFTPRLDGDSSRGTAFKDNEEESCSSPESAGDGVFEDGASDADSGLGSDELDLSEIGEPGTEICQVGNQTCSFPLDLYDVPNLGLVLSLETWNECLTEEERFALAEYLPDLDQENFSITLKELFSGSNFHLCSPLTGFFNQLKTGLYDPRVVLYRHSLNIFQRHRHYHQLCEYHNSQIGNLIQIRDAWRNCAGHQIEERLRFLNILRSQRTLGYDRNRVFGSETDSGSSASAESYRTRRLKNGLGALHLSQKASFNALSDESRMPMEPVKLGKEKPKGMLKLVAPKFSSKKKYVRGSGTDWSNFQGRGASEYYSKGASDGMAGEDDWDSSHVTTLAKPGFLKSKRKNVRMSSYLDCNRSDQAVTIAYDYSSLSRMKSLKQAENGLKHPTKELLHHKVPNGYPVHWSAVNQPFRHGEAYEEAFFFETGTSDGSGRGGKKLKSGDGFKTGKSRFGFDYKVSSLKAPLERMASHLQSDYRIKSVQGNIGASSHQGANMKYSVHGSNDSKSEETYSDSFEHVGDCGNLTPYESKSLYPGADIEVCQSAACKLKEDHKKLSKQPRNNGKLSPPSVGRTSAQTLAVPPYAERAKKKLKTTETDYLDDGKQIRKGLVTNSSEKLRPTPVDSIAIEKKRKGKADLQHSLQSIDTFKHQRSISKETESLDINARSNEIERQSKKSGYKISNDYALEVDHHGGLIIPTFGYGNLSKKQKCQGADGYADKFDDRGHQQSSPMEMVEDSSVVRKKMKKKTDSVGVASFTGTPETVIQEKGLFDLEMDMNAHKKPFTLITPTIHTGFSFSIIHLLSAVRKALIAEPMEDTEVGTLGKDFASMLAKREQRLLPLSSNSPAYHPENHLEGFIAELGGQRNLPSLTVQEIVDRVRLNPGDPCILETPEPLQDLVRGVLKIFSSRTAPLGAKGWKALVLYEKSRKTWSWVGSIPSSSSDKDNAAEETSAETWCIPHKVLVKLVDSFANWLKSGQETLQQIGSLPAPPAMLPLLDDKERFRDLRAQKSLNTISSSSEEVKAYFQKEELLRYLIPDRAFQYTALDGRKSIVAPLRRGGGKPTSKARDHFMLKPDRPPHVTILCLVRDAAARLPGSIGTRADVCTLIRDSQYIVEDVTDAQVNQVVSGALDRLHYERDPCVQFDGDRKLWVYLHCDRDEEDFEDDGTSSTKKWKRQRKDVTDPSEMAAMNDSNYAAEGETAAVGHSECDFNPNHNIDLSAVNREHKEELVHSDLWPKKENIQSYADPVHCDRGQSNPMTWGVLGGYPFQENKMFCQENTSQDFDDEAFNRERSVGLSTATLF</sequence>
<keyword evidence="2" id="KW-0539">Nucleus</keyword>